<sequence length="86" mass="9467">TLTALNLSVNDIGNLGTQYLAGALQINTSLMALDLTLNKIIDEGFEHFVVVRFISTIVFLSATSDMLKNEKNIVLDLIPVLDYLNI</sequence>
<reference evidence="1" key="1">
    <citation type="submission" date="2021-02" db="EMBL/GenBank/DDBJ databases">
        <authorList>
            <person name="Nowell W R."/>
        </authorList>
    </citation>
    <scope>NUCLEOTIDE SEQUENCE</scope>
</reference>
<evidence type="ECO:0000313" key="2">
    <source>
        <dbReference type="Proteomes" id="UP000681720"/>
    </source>
</evidence>
<dbReference type="Gene3D" id="3.80.10.10">
    <property type="entry name" value="Ribonuclease Inhibitor"/>
    <property type="match status" value="1"/>
</dbReference>
<proteinExistence type="predicted"/>
<organism evidence="1 2">
    <name type="scientific">Rotaria magnacalcarata</name>
    <dbReference type="NCBI Taxonomy" id="392030"/>
    <lineage>
        <taxon>Eukaryota</taxon>
        <taxon>Metazoa</taxon>
        <taxon>Spiralia</taxon>
        <taxon>Gnathifera</taxon>
        <taxon>Rotifera</taxon>
        <taxon>Eurotatoria</taxon>
        <taxon>Bdelloidea</taxon>
        <taxon>Philodinida</taxon>
        <taxon>Philodinidae</taxon>
        <taxon>Rotaria</taxon>
    </lineage>
</organism>
<feature type="non-terminal residue" evidence="1">
    <location>
        <position position="1"/>
    </location>
</feature>
<dbReference type="Proteomes" id="UP000681720">
    <property type="component" value="Unassembled WGS sequence"/>
</dbReference>
<evidence type="ECO:0000313" key="1">
    <source>
        <dbReference type="EMBL" id="CAF5154158.1"/>
    </source>
</evidence>
<dbReference type="Pfam" id="PF13516">
    <property type="entry name" value="LRR_6"/>
    <property type="match status" value="2"/>
</dbReference>
<dbReference type="InterPro" id="IPR001611">
    <property type="entry name" value="Leu-rich_rpt"/>
</dbReference>
<gene>
    <name evidence="1" type="ORF">GIL414_LOCUS65271</name>
</gene>
<name>A0A8S3G8D3_9BILA</name>
<dbReference type="AlphaFoldDB" id="A0A8S3G8D3"/>
<protein>
    <submittedName>
        <fullName evidence="1">Uncharacterized protein</fullName>
    </submittedName>
</protein>
<dbReference type="InterPro" id="IPR032675">
    <property type="entry name" value="LRR_dom_sf"/>
</dbReference>
<dbReference type="SUPFAM" id="SSF52047">
    <property type="entry name" value="RNI-like"/>
    <property type="match status" value="1"/>
</dbReference>
<accession>A0A8S3G8D3</accession>
<dbReference type="EMBL" id="CAJOBJ010291347">
    <property type="protein sequence ID" value="CAF5154158.1"/>
    <property type="molecule type" value="Genomic_DNA"/>
</dbReference>
<comment type="caution">
    <text evidence="1">The sequence shown here is derived from an EMBL/GenBank/DDBJ whole genome shotgun (WGS) entry which is preliminary data.</text>
</comment>